<evidence type="ECO:0000256" key="11">
    <source>
        <dbReference type="ARBA" id="ARBA00022839"/>
    </source>
</evidence>
<dbReference type="InterPro" id="IPR012310">
    <property type="entry name" value="DNA_ligase_ATP-dep_cent"/>
</dbReference>
<protein>
    <recommendedName>
        <fullName evidence="2">DNA ligase (ATP)</fullName>
        <ecNumber evidence="2">6.5.1.1</ecNumber>
    </recommendedName>
    <alternativeName>
        <fullName evidence="19">NHEJ DNA polymerase</fullName>
    </alternativeName>
</protein>
<evidence type="ECO:0000256" key="20">
    <source>
        <dbReference type="ARBA" id="ARBA00034003"/>
    </source>
</evidence>
<evidence type="ECO:0000256" key="5">
    <source>
        <dbReference type="ARBA" id="ARBA00022695"/>
    </source>
</evidence>
<evidence type="ECO:0000256" key="18">
    <source>
        <dbReference type="ARBA" id="ARBA00023268"/>
    </source>
</evidence>
<dbReference type="InterPro" id="IPR033652">
    <property type="entry name" value="LigD_Pol-like_3"/>
</dbReference>
<accession>A0A9C7GC88</accession>
<organism evidence="24 25">
    <name type="scientific">Pseudoneobacillus rhizosphaerae</name>
    <dbReference type="NCBI Taxonomy" id="2880968"/>
    <lineage>
        <taxon>Bacteria</taxon>
        <taxon>Bacillati</taxon>
        <taxon>Bacillota</taxon>
        <taxon>Bacilli</taxon>
        <taxon>Bacillales</taxon>
        <taxon>Bacillaceae</taxon>
        <taxon>Pseudoneobacillus</taxon>
    </lineage>
</organism>
<dbReference type="Pfam" id="PF21686">
    <property type="entry name" value="LigD_Prim-Pol"/>
    <property type="match status" value="1"/>
</dbReference>
<keyword evidence="8" id="KW-0547">Nucleotide-binding</keyword>
<dbReference type="PROSITE" id="PS00333">
    <property type="entry name" value="DNA_LIGASE_A2"/>
    <property type="match status" value="1"/>
</dbReference>
<evidence type="ECO:0000256" key="19">
    <source>
        <dbReference type="ARBA" id="ARBA00029943"/>
    </source>
</evidence>
<comment type="caution">
    <text evidence="24">The sequence shown here is derived from an EMBL/GenBank/DDBJ whole genome shotgun (WGS) entry which is preliminary data.</text>
</comment>
<comment type="cofactor">
    <cofactor evidence="1">
        <name>Mn(2+)</name>
        <dbReference type="ChEBI" id="CHEBI:29035"/>
    </cofactor>
</comment>
<dbReference type="GO" id="GO:0003910">
    <property type="term" value="F:DNA ligase (ATP) activity"/>
    <property type="evidence" value="ECO:0007669"/>
    <property type="project" value="UniProtKB-EC"/>
</dbReference>
<evidence type="ECO:0000256" key="16">
    <source>
        <dbReference type="ARBA" id="ARBA00023204"/>
    </source>
</evidence>
<evidence type="ECO:0000256" key="3">
    <source>
        <dbReference type="ARBA" id="ARBA00022598"/>
    </source>
</evidence>
<dbReference type="InterPro" id="IPR016059">
    <property type="entry name" value="DNA_ligase_ATP-dep_CS"/>
</dbReference>
<evidence type="ECO:0000256" key="17">
    <source>
        <dbReference type="ARBA" id="ARBA00023211"/>
    </source>
</evidence>
<keyword evidence="25" id="KW-1185">Reference proteome</keyword>
<dbReference type="Pfam" id="PF01068">
    <property type="entry name" value="DNA_ligase_A_M"/>
    <property type="match status" value="1"/>
</dbReference>
<dbReference type="Gene3D" id="3.30.470.30">
    <property type="entry name" value="DNA ligase/mRNA capping enzyme"/>
    <property type="match status" value="1"/>
</dbReference>
<evidence type="ECO:0000256" key="4">
    <source>
        <dbReference type="ARBA" id="ARBA00022679"/>
    </source>
</evidence>
<dbReference type="Gene3D" id="2.40.50.140">
    <property type="entry name" value="Nucleic acid-binding proteins"/>
    <property type="match status" value="1"/>
</dbReference>
<dbReference type="GO" id="GO:0046872">
    <property type="term" value="F:metal ion binding"/>
    <property type="evidence" value="ECO:0007669"/>
    <property type="project" value="UniProtKB-KW"/>
</dbReference>
<dbReference type="SUPFAM" id="SSF50249">
    <property type="entry name" value="Nucleic acid-binding proteins"/>
    <property type="match status" value="1"/>
</dbReference>
<keyword evidence="9" id="KW-0227">DNA damage</keyword>
<evidence type="ECO:0000256" key="22">
    <source>
        <dbReference type="ARBA" id="ARBA00049990"/>
    </source>
</evidence>
<evidence type="ECO:0000256" key="14">
    <source>
        <dbReference type="ARBA" id="ARBA00023125"/>
    </source>
</evidence>
<dbReference type="NCBIfam" id="TIGR02779">
    <property type="entry name" value="NHEJ_ligase_lig"/>
    <property type="match status" value="1"/>
</dbReference>
<dbReference type="GO" id="GO:0003887">
    <property type="term" value="F:DNA-directed DNA polymerase activity"/>
    <property type="evidence" value="ECO:0007669"/>
    <property type="project" value="UniProtKB-KW"/>
</dbReference>
<keyword evidence="11" id="KW-0269">Exonuclease</keyword>
<dbReference type="NCBIfam" id="NF007211">
    <property type="entry name" value="PRK09633.1"/>
    <property type="match status" value="1"/>
</dbReference>
<keyword evidence="5" id="KW-0548">Nucleotidyltransferase</keyword>
<evidence type="ECO:0000256" key="15">
    <source>
        <dbReference type="ARBA" id="ARBA00023172"/>
    </source>
</evidence>
<feature type="domain" description="ATP-dependent DNA ligase family profile" evidence="23">
    <location>
        <begin position="106"/>
        <end position="248"/>
    </location>
</feature>
<keyword evidence="12" id="KW-0067">ATP-binding</keyword>
<keyword evidence="4" id="KW-0808">Transferase</keyword>
<keyword evidence="7" id="KW-0479">Metal-binding</keyword>
<keyword evidence="6" id="KW-0540">Nuclease</keyword>
<dbReference type="PANTHER" id="PTHR42705">
    <property type="entry name" value="BIFUNCTIONAL NON-HOMOLOGOUS END JOINING PROTEIN LIGD"/>
    <property type="match status" value="1"/>
</dbReference>
<dbReference type="PROSITE" id="PS50160">
    <property type="entry name" value="DNA_LIGASE_A3"/>
    <property type="match status" value="1"/>
</dbReference>
<dbReference type="NCBIfam" id="TIGR02776">
    <property type="entry name" value="NHEJ_ligase_prk"/>
    <property type="match status" value="1"/>
</dbReference>
<dbReference type="EC" id="6.5.1.1" evidence="2"/>
<dbReference type="GO" id="GO:0003677">
    <property type="term" value="F:DNA binding"/>
    <property type="evidence" value="ECO:0007669"/>
    <property type="project" value="UniProtKB-KW"/>
</dbReference>
<dbReference type="EMBL" id="CAKJTG010000025">
    <property type="protein sequence ID" value="CAG9609869.1"/>
    <property type="molecule type" value="Genomic_DNA"/>
</dbReference>
<name>A0A9C7GC88_9BACI</name>
<evidence type="ECO:0000256" key="12">
    <source>
        <dbReference type="ARBA" id="ARBA00022840"/>
    </source>
</evidence>
<keyword evidence="14" id="KW-0238">DNA-binding</keyword>
<keyword evidence="15" id="KW-0233">DNA recombination</keyword>
<dbReference type="Gene3D" id="3.90.920.10">
    <property type="entry name" value="DNA primase, PRIM domain"/>
    <property type="match status" value="1"/>
</dbReference>
<keyword evidence="13" id="KW-0239">DNA-directed DNA polymerase</keyword>
<dbReference type="Proteomes" id="UP000789845">
    <property type="component" value="Unassembled WGS sequence"/>
</dbReference>
<evidence type="ECO:0000256" key="13">
    <source>
        <dbReference type="ARBA" id="ARBA00022932"/>
    </source>
</evidence>
<evidence type="ECO:0000256" key="9">
    <source>
        <dbReference type="ARBA" id="ARBA00022763"/>
    </source>
</evidence>
<dbReference type="CDD" id="cd04866">
    <property type="entry name" value="LigD_Pol_like_3"/>
    <property type="match status" value="1"/>
</dbReference>
<evidence type="ECO:0000256" key="2">
    <source>
        <dbReference type="ARBA" id="ARBA00012727"/>
    </source>
</evidence>
<evidence type="ECO:0000259" key="23">
    <source>
        <dbReference type="PROSITE" id="PS50160"/>
    </source>
</evidence>
<dbReference type="AlphaFoldDB" id="A0A9C7GC88"/>
<dbReference type="GO" id="GO:0006310">
    <property type="term" value="P:DNA recombination"/>
    <property type="evidence" value="ECO:0007669"/>
    <property type="project" value="UniProtKB-KW"/>
</dbReference>
<evidence type="ECO:0000256" key="8">
    <source>
        <dbReference type="ARBA" id="ARBA00022741"/>
    </source>
</evidence>
<gene>
    <name evidence="24" type="primary">ligd</name>
    <name evidence="24" type="ORF">NEOCIP111885_03612</name>
</gene>
<dbReference type="NCBIfam" id="TIGR02778">
    <property type="entry name" value="ligD_pol"/>
    <property type="match status" value="1"/>
</dbReference>
<evidence type="ECO:0000313" key="25">
    <source>
        <dbReference type="Proteomes" id="UP000789845"/>
    </source>
</evidence>
<dbReference type="InterPro" id="IPR014145">
    <property type="entry name" value="LigD_pol_dom"/>
</dbReference>
<dbReference type="InterPro" id="IPR014143">
    <property type="entry name" value="NHEJ_ligase_prk"/>
</dbReference>
<keyword evidence="3" id="KW-0436">Ligase</keyword>
<evidence type="ECO:0000256" key="1">
    <source>
        <dbReference type="ARBA" id="ARBA00001936"/>
    </source>
</evidence>
<dbReference type="InterPro" id="IPR012340">
    <property type="entry name" value="NA-bd_OB-fold"/>
</dbReference>
<dbReference type="PANTHER" id="PTHR42705:SF2">
    <property type="entry name" value="BIFUNCTIONAL NON-HOMOLOGOUS END JOINING PROTEIN LIGD"/>
    <property type="match status" value="1"/>
</dbReference>
<keyword evidence="10" id="KW-0378">Hydrolase</keyword>
<dbReference type="SUPFAM" id="SSF56091">
    <property type="entry name" value="DNA ligase/mRNA capping enzyme, catalytic domain"/>
    <property type="match status" value="1"/>
</dbReference>
<dbReference type="GO" id="GO:0005524">
    <property type="term" value="F:ATP binding"/>
    <property type="evidence" value="ECO:0007669"/>
    <property type="project" value="UniProtKB-KW"/>
</dbReference>
<dbReference type="GO" id="GO:0004527">
    <property type="term" value="F:exonuclease activity"/>
    <property type="evidence" value="ECO:0007669"/>
    <property type="project" value="UniProtKB-KW"/>
</dbReference>
<dbReference type="CDD" id="cd07906">
    <property type="entry name" value="Adenylation_DNA_ligase_LigD_LigC"/>
    <property type="match status" value="1"/>
</dbReference>
<evidence type="ECO:0000256" key="7">
    <source>
        <dbReference type="ARBA" id="ARBA00022723"/>
    </source>
</evidence>
<evidence type="ECO:0000256" key="6">
    <source>
        <dbReference type="ARBA" id="ARBA00022722"/>
    </source>
</evidence>
<dbReference type="InterPro" id="IPR014146">
    <property type="entry name" value="LigD_ligase_dom"/>
</dbReference>
<reference evidence="24" key="1">
    <citation type="submission" date="2021-10" db="EMBL/GenBank/DDBJ databases">
        <authorList>
            <person name="Criscuolo A."/>
        </authorList>
    </citation>
    <scope>NUCLEOTIDE SEQUENCE</scope>
    <source>
        <strain evidence="24">CIP111885</strain>
    </source>
</reference>
<dbReference type="GO" id="GO:0006281">
    <property type="term" value="P:DNA repair"/>
    <property type="evidence" value="ECO:0007669"/>
    <property type="project" value="UniProtKB-KW"/>
</dbReference>
<evidence type="ECO:0000313" key="24">
    <source>
        <dbReference type="EMBL" id="CAG9609869.1"/>
    </source>
</evidence>
<comment type="catalytic activity">
    <reaction evidence="20">
        <text>ATP + (deoxyribonucleotide)n-3'-hydroxyl + 5'-phospho-(deoxyribonucleotide)m = (deoxyribonucleotide)n+m + AMP + diphosphate.</text>
        <dbReference type="EC" id="6.5.1.1"/>
    </reaction>
</comment>
<evidence type="ECO:0000256" key="10">
    <source>
        <dbReference type="ARBA" id="ARBA00022801"/>
    </source>
</evidence>
<dbReference type="InterPro" id="IPR052171">
    <property type="entry name" value="NHEJ_LigD"/>
</dbReference>
<keyword evidence="17" id="KW-0464">Manganese</keyword>
<keyword evidence="16" id="KW-0234">DNA repair</keyword>
<proteinExistence type="inferred from homology"/>
<keyword evidence="18" id="KW-0511">Multifunctional enzyme</keyword>
<dbReference type="RefSeq" id="WP_230498104.1">
    <property type="nucleotide sequence ID" value="NZ_CAKJTG010000025.1"/>
</dbReference>
<comment type="similarity">
    <text evidence="21">In the C-terminal section; belongs to the ATP-dependent DNA ligase family.</text>
</comment>
<comment type="similarity">
    <text evidence="22">In the N-terminal section; belongs to the LigD polymerase family.</text>
</comment>
<evidence type="ECO:0000256" key="21">
    <source>
        <dbReference type="ARBA" id="ARBA00049981"/>
    </source>
</evidence>
<sequence length="612" mass="71890">MKPMLPTLQFDPPKGNGWYYETKFDGFRCFCFITKSEISLMSRNENTLLPQFPEIQQFILSIKDKLAPYLPLILDGEIVILENQFKSDFGAVQVRGRMRSEQKIKEEYVKRPSKFLVFDLLSFKGEDTSSKSYLDRKNILFDLFTKLQLPLKPNTETDENIQLVNYYQDFDELWSQIILYDGEGIVAKNVSSIWEEGKRSTSWIKYKNWKMVSCFVTAYDKENGYFHVAVYQGEDIYPIGLVLFGFKPEEKQTLAQIVKQNKTAEDNKFVYAPPGICLEIKYLEWYEGQLREPHFYQFRFDLSPEDCTYDKFYFQQKNIPVGVEVTHPDKPLWKNPLISKMEYLFYLREISPYLLPFVRNRTLTVIRYPHGLFGEPFYQKNCPDYAPNFVNTIKVEDINYILCNNLKTLLWLGNQLAIELHVPFQTIQSNGPSEIVFDLDPPSKDEFPLAIKASIYIKEILDQLKLTGFIKTSGSKGLQIHIPLPENEFSYDDTRLFTSFIADFLVSKEPESFTIERLKKNRGNRLYIDYVQHAEGKTIIAPYSARGREWASVAAPLYWDEVDEKLKIEQFTIQNMVERVKRLGSPFQDYFKIKENQPFEPVLQFLKQNKKR</sequence>